<reference evidence="1" key="1">
    <citation type="submission" date="2024-07" db="EMBL/GenBank/DDBJ databases">
        <authorList>
            <person name="Kim Y.J."/>
            <person name="Jeong J.Y."/>
        </authorList>
    </citation>
    <scope>NUCLEOTIDE SEQUENCE</scope>
    <source>
        <strain evidence="1">GIHE-MW2</strain>
    </source>
</reference>
<gene>
    <name evidence="1" type="ORF">ABWT76_002816</name>
</gene>
<proteinExistence type="predicted"/>
<dbReference type="RefSeq" id="WP_156331545.1">
    <property type="nucleotide sequence ID" value="NZ_CP159837.1"/>
</dbReference>
<evidence type="ECO:0008006" key="2">
    <source>
        <dbReference type="Google" id="ProtNLM"/>
    </source>
</evidence>
<name>A0AAU8JKR7_9CYAN</name>
<accession>A0AAU8JKR7</accession>
<protein>
    <recommendedName>
        <fullName evidence="2">Transposase</fullName>
    </recommendedName>
</protein>
<dbReference type="EMBL" id="CP159837">
    <property type="protein sequence ID" value="XCM39855.1"/>
    <property type="molecule type" value="Genomic_DNA"/>
</dbReference>
<sequence length="64" mass="7389">MANFLIRFDQKLRFFCLKSEKNIGDNAKPLGRQPGLGDRGFVVFDFYLSDGFERRSLNSSLSIR</sequence>
<organism evidence="1">
    <name type="scientific">Planktothricoides raciborskii GIHE-MW2</name>
    <dbReference type="NCBI Taxonomy" id="2792601"/>
    <lineage>
        <taxon>Bacteria</taxon>
        <taxon>Bacillati</taxon>
        <taxon>Cyanobacteriota</taxon>
        <taxon>Cyanophyceae</taxon>
        <taxon>Oscillatoriophycideae</taxon>
        <taxon>Oscillatoriales</taxon>
        <taxon>Oscillatoriaceae</taxon>
        <taxon>Planktothricoides</taxon>
    </lineage>
</organism>
<dbReference type="AlphaFoldDB" id="A0AAU8JKR7"/>
<evidence type="ECO:0000313" key="1">
    <source>
        <dbReference type="EMBL" id="XCM39855.1"/>
    </source>
</evidence>